<protein>
    <submittedName>
        <fullName evidence="2">Uncharacterized protein</fullName>
    </submittedName>
</protein>
<keyword evidence="3" id="KW-1185">Reference proteome</keyword>
<dbReference type="AlphaFoldDB" id="A0AAE0C939"/>
<feature type="region of interest" description="Disordered" evidence="1">
    <location>
        <begin position="118"/>
        <end position="147"/>
    </location>
</feature>
<proteinExistence type="predicted"/>
<sequence length="147" mass="15262">MVVNPAALYANCSLVAHVNGQHQVTSALMRANLNPATRQSHMPPPSGHRPPLVAVSEAANGADGAPIHGQAGAGSPGDRGKSLVWNLLRPLCVEGARIQILALALTLALTLKSRPGARAWSCLSPSPSPDPTTSLSPSFSRTTRPRP</sequence>
<organism evidence="2 3">
    <name type="scientific">Cymbomonas tetramitiformis</name>
    <dbReference type="NCBI Taxonomy" id="36881"/>
    <lineage>
        <taxon>Eukaryota</taxon>
        <taxon>Viridiplantae</taxon>
        <taxon>Chlorophyta</taxon>
        <taxon>Pyramimonadophyceae</taxon>
        <taxon>Pyramimonadales</taxon>
        <taxon>Pyramimonadaceae</taxon>
        <taxon>Cymbomonas</taxon>
    </lineage>
</organism>
<dbReference type="Proteomes" id="UP001190700">
    <property type="component" value="Unassembled WGS sequence"/>
</dbReference>
<evidence type="ECO:0000313" key="2">
    <source>
        <dbReference type="EMBL" id="KAK3250053.1"/>
    </source>
</evidence>
<accession>A0AAE0C939</accession>
<comment type="caution">
    <text evidence="2">The sequence shown here is derived from an EMBL/GenBank/DDBJ whole genome shotgun (WGS) entry which is preliminary data.</text>
</comment>
<name>A0AAE0C939_9CHLO</name>
<dbReference type="EMBL" id="LGRX02026943">
    <property type="protein sequence ID" value="KAK3250053.1"/>
    <property type="molecule type" value="Genomic_DNA"/>
</dbReference>
<gene>
    <name evidence="2" type="ORF">CYMTET_40553</name>
</gene>
<reference evidence="2 3" key="1">
    <citation type="journal article" date="2015" name="Genome Biol. Evol.">
        <title>Comparative Genomics of a Bacterivorous Green Alga Reveals Evolutionary Causalities and Consequences of Phago-Mixotrophic Mode of Nutrition.</title>
        <authorList>
            <person name="Burns J.A."/>
            <person name="Paasch A."/>
            <person name="Narechania A."/>
            <person name="Kim E."/>
        </authorList>
    </citation>
    <scope>NUCLEOTIDE SEQUENCE [LARGE SCALE GENOMIC DNA]</scope>
    <source>
        <strain evidence="2 3">PLY_AMNH</strain>
    </source>
</reference>
<feature type="compositionally biased region" description="Low complexity" evidence="1">
    <location>
        <begin position="121"/>
        <end position="140"/>
    </location>
</feature>
<evidence type="ECO:0000313" key="3">
    <source>
        <dbReference type="Proteomes" id="UP001190700"/>
    </source>
</evidence>
<evidence type="ECO:0000256" key="1">
    <source>
        <dbReference type="SAM" id="MobiDB-lite"/>
    </source>
</evidence>